<proteinExistence type="predicted"/>
<dbReference type="EMBL" id="BARU01046018">
    <property type="protein sequence ID" value="GAH98639.1"/>
    <property type="molecule type" value="Genomic_DNA"/>
</dbReference>
<sequence>PNAVAVHLPIHASWLNQIEIYFAIVQKKALTPNDFLSLQMIKKRLLDFQIRYQEVARPFKWKFTRKDLKEKLKLVSDHVIKQYQPTTSQDSISEELLSGNKIQKTSSAYAYT</sequence>
<feature type="non-terminal residue" evidence="1">
    <location>
        <position position="1"/>
    </location>
</feature>
<name>X1L894_9ZZZZ</name>
<dbReference type="AlphaFoldDB" id="X1L894"/>
<accession>X1L894</accession>
<comment type="caution">
    <text evidence="1">The sequence shown here is derived from an EMBL/GenBank/DDBJ whole genome shotgun (WGS) entry which is preliminary data.</text>
</comment>
<organism evidence="1">
    <name type="scientific">marine sediment metagenome</name>
    <dbReference type="NCBI Taxonomy" id="412755"/>
    <lineage>
        <taxon>unclassified sequences</taxon>
        <taxon>metagenomes</taxon>
        <taxon>ecological metagenomes</taxon>
    </lineage>
</organism>
<gene>
    <name evidence="1" type="ORF">S03H2_69591</name>
</gene>
<reference evidence="1" key="1">
    <citation type="journal article" date="2014" name="Front. Microbiol.">
        <title>High frequency of phylogenetically diverse reductive dehalogenase-homologous genes in deep subseafloor sedimentary metagenomes.</title>
        <authorList>
            <person name="Kawai M."/>
            <person name="Futagami T."/>
            <person name="Toyoda A."/>
            <person name="Takaki Y."/>
            <person name="Nishi S."/>
            <person name="Hori S."/>
            <person name="Arai W."/>
            <person name="Tsubouchi T."/>
            <person name="Morono Y."/>
            <person name="Uchiyama I."/>
            <person name="Ito T."/>
            <person name="Fujiyama A."/>
            <person name="Inagaki F."/>
            <person name="Takami H."/>
        </authorList>
    </citation>
    <scope>NUCLEOTIDE SEQUENCE</scope>
    <source>
        <strain evidence="1">Expedition CK06-06</strain>
    </source>
</reference>
<protein>
    <recommendedName>
        <fullName evidence="2">Tc1-like transposase DDE domain-containing protein</fullName>
    </recommendedName>
</protein>
<evidence type="ECO:0008006" key="2">
    <source>
        <dbReference type="Google" id="ProtNLM"/>
    </source>
</evidence>
<evidence type="ECO:0000313" key="1">
    <source>
        <dbReference type="EMBL" id="GAH98639.1"/>
    </source>
</evidence>